<dbReference type="Gene3D" id="1.10.287.1080">
    <property type="entry name" value="MazG-like"/>
    <property type="match status" value="2"/>
</dbReference>
<dbReference type="GO" id="GO:0047429">
    <property type="term" value="F:nucleoside triphosphate diphosphatase activity"/>
    <property type="evidence" value="ECO:0007669"/>
    <property type="project" value="UniProtKB-EC"/>
</dbReference>
<dbReference type="GO" id="GO:0046061">
    <property type="term" value="P:dATP catabolic process"/>
    <property type="evidence" value="ECO:0007669"/>
    <property type="project" value="TreeGrafter"/>
</dbReference>
<keyword evidence="3" id="KW-0378">Hydrolase</keyword>
<feature type="domain" description="Tetrapyrrole methylase" evidence="1">
    <location>
        <begin position="2"/>
        <end position="204"/>
    </location>
</feature>
<dbReference type="PANTHER" id="PTHR30522:SF0">
    <property type="entry name" value="NUCLEOSIDE TRIPHOSPHATE PYROPHOSPHOHYDROLASE"/>
    <property type="match status" value="1"/>
</dbReference>
<dbReference type="NCBIfam" id="NF007113">
    <property type="entry name" value="PRK09562.1"/>
    <property type="match status" value="1"/>
</dbReference>
<dbReference type="GO" id="GO:0046076">
    <property type="term" value="P:dTTP catabolic process"/>
    <property type="evidence" value="ECO:0007669"/>
    <property type="project" value="TreeGrafter"/>
</dbReference>
<dbReference type="InterPro" id="IPR014777">
    <property type="entry name" value="4pyrrole_Mease_sub1"/>
</dbReference>
<gene>
    <name evidence="3" type="primary">mazG</name>
    <name evidence="3" type="ORF">KDK92_20195</name>
</gene>
<comment type="caution">
    <text evidence="3">The sequence shown here is derived from an EMBL/GenBank/DDBJ whole genome shotgun (WGS) entry which is preliminary data.</text>
</comment>
<accession>A0A9J6P9S4</accession>
<dbReference type="FunFam" id="1.10.287.1080:FF:000001">
    <property type="entry name" value="Nucleoside triphosphate pyrophosphohydrolase"/>
    <property type="match status" value="1"/>
</dbReference>
<dbReference type="InterPro" id="IPR035996">
    <property type="entry name" value="4pyrrol_Methylase_sf"/>
</dbReference>
<dbReference type="SUPFAM" id="SSF101386">
    <property type="entry name" value="all-alpha NTP pyrophosphatases"/>
    <property type="match status" value="2"/>
</dbReference>
<dbReference type="CDD" id="cd11528">
    <property type="entry name" value="NTP-PPase_MazG_Nterm"/>
    <property type="match status" value="1"/>
</dbReference>
<dbReference type="Pfam" id="PF00590">
    <property type="entry name" value="TP_methylase"/>
    <property type="match status" value="1"/>
</dbReference>
<dbReference type="InterPro" id="IPR035013">
    <property type="entry name" value="YabN_N"/>
</dbReference>
<dbReference type="Pfam" id="PF03819">
    <property type="entry name" value="MazG"/>
    <property type="match status" value="2"/>
</dbReference>
<evidence type="ECO:0000259" key="1">
    <source>
        <dbReference type="Pfam" id="PF00590"/>
    </source>
</evidence>
<keyword evidence="4" id="KW-1185">Reference proteome</keyword>
<evidence type="ECO:0000259" key="2">
    <source>
        <dbReference type="Pfam" id="PF03819"/>
    </source>
</evidence>
<dbReference type="GO" id="GO:0008168">
    <property type="term" value="F:methyltransferase activity"/>
    <property type="evidence" value="ECO:0007669"/>
    <property type="project" value="InterPro"/>
</dbReference>
<dbReference type="GO" id="GO:0006950">
    <property type="term" value="P:response to stress"/>
    <property type="evidence" value="ECO:0007669"/>
    <property type="project" value="UniProtKB-ARBA"/>
</dbReference>
<dbReference type="PANTHER" id="PTHR30522">
    <property type="entry name" value="NUCLEOSIDE TRIPHOSPHATE PYROPHOSPHOHYDROLASE"/>
    <property type="match status" value="1"/>
</dbReference>
<dbReference type="EMBL" id="JAGSOJ010000005">
    <property type="protein sequence ID" value="MCM1992056.1"/>
    <property type="molecule type" value="Genomic_DNA"/>
</dbReference>
<evidence type="ECO:0000313" key="4">
    <source>
        <dbReference type="Proteomes" id="UP001056429"/>
    </source>
</evidence>
<dbReference type="AlphaFoldDB" id="A0A9J6P9S4"/>
<dbReference type="PIRSF" id="PIRSF002845">
    <property type="entry name" value="Ttrprl_mtas_MazG"/>
    <property type="match status" value="1"/>
</dbReference>
<dbReference type="InterPro" id="IPR024180">
    <property type="entry name" value="Tetrapyrrole_Mease/MazG_pred"/>
</dbReference>
<reference evidence="3" key="1">
    <citation type="journal article" date="2021" name="mSystems">
        <title>Bacteria and Archaea Synergistically Convert Glycine Betaine to Biogenic Methane in the Formosa Cold Seep of the South China Sea.</title>
        <authorList>
            <person name="Li L."/>
            <person name="Zhang W."/>
            <person name="Zhang S."/>
            <person name="Song L."/>
            <person name="Sun Q."/>
            <person name="Zhang H."/>
            <person name="Xiang H."/>
            <person name="Dong X."/>
        </authorList>
    </citation>
    <scope>NUCLEOTIDE SEQUENCE</scope>
    <source>
        <strain evidence="3">ZWT</strain>
    </source>
</reference>
<dbReference type="InterPro" id="IPR004518">
    <property type="entry name" value="MazG-like_dom"/>
</dbReference>
<sequence>MIKIIGLGPGSVDSLTLGTVNELKNGKNIFFRTEKHPTIDYIKDLNVDYKTLDHFYNELDSFDEVYEAISNEIIKEYDKSKELIYGVPGHPLVAEKSVSLIIEKCEEMNIDYEIVPAVSFIDAMMESLKIDPIKGMKILDAFDIGNSVLDKRVGIVLTQVYDKYIASDVKLKLAEYYGDDYEVYFVRAAGVKGLEVIKKIKIYEIDRMEEIDYLTSLYIPSKAEIIYDFNDLTEIMEELRGEDGCQWDRNQTHESLKKYLIEECYEVIDAIDKDDIDKIIEELGDVLLQVIFHAQIGKEEGYFNINDIIKGICEKMVRRHPHIFNKKADLTESEVLTNWENIKKEEKGFSKHSEGLEDVPKVLPSLMRAEKIQKKAAKVGFDWENINPAMEKVIEELNEIKDVYKTNNRSKILDEMGDLIFACVNVSRFLNINPEEALNSTCDKFIRRFSYIEEQANKKGFKLESMSLEEMDILWEEAKNEE</sequence>
<dbReference type="FunFam" id="1.10.287.1080:FF:000003">
    <property type="entry name" value="Nucleoside triphosphate pyrophosphohydrolase"/>
    <property type="match status" value="1"/>
</dbReference>
<dbReference type="InterPro" id="IPR011551">
    <property type="entry name" value="NTP_PyrPHydrolase_MazG"/>
</dbReference>
<reference evidence="3" key="2">
    <citation type="submission" date="2021-04" db="EMBL/GenBank/DDBJ databases">
        <authorList>
            <person name="Dong X."/>
        </authorList>
    </citation>
    <scope>NUCLEOTIDE SEQUENCE</scope>
    <source>
        <strain evidence="3">ZWT</strain>
    </source>
</reference>
<dbReference type="GO" id="GO:0006203">
    <property type="term" value="P:dGTP catabolic process"/>
    <property type="evidence" value="ECO:0007669"/>
    <property type="project" value="TreeGrafter"/>
</dbReference>
<feature type="domain" description="NTP pyrophosphohydrolase MazG-like" evidence="2">
    <location>
        <begin position="251"/>
        <end position="324"/>
    </location>
</feature>
<evidence type="ECO:0000313" key="3">
    <source>
        <dbReference type="EMBL" id="MCM1992056.1"/>
    </source>
</evidence>
<dbReference type="Proteomes" id="UP001056429">
    <property type="component" value="Unassembled WGS sequence"/>
</dbReference>
<dbReference type="NCBIfam" id="TIGR00444">
    <property type="entry name" value="mazG"/>
    <property type="match status" value="1"/>
</dbReference>
<dbReference type="GO" id="GO:0046047">
    <property type="term" value="P:TTP catabolic process"/>
    <property type="evidence" value="ECO:0007669"/>
    <property type="project" value="TreeGrafter"/>
</dbReference>
<name>A0A9J6P9S4_9CLOT</name>
<dbReference type="RefSeq" id="WP_250861205.1">
    <property type="nucleotide sequence ID" value="NZ_JAGSOJ010000005.1"/>
</dbReference>
<dbReference type="InterPro" id="IPR048015">
    <property type="entry name" value="NTP-PPase_MazG-like_N"/>
</dbReference>
<dbReference type="CDD" id="cd11723">
    <property type="entry name" value="YabN_N_like"/>
    <property type="match status" value="1"/>
</dbReference>
<dbReference type="Gene3D" id="3.40.1010.10">
    <property type="entry name" value="Cobalt-precorrin-4 Transmethylase, Domain 1"/>
    <property type="match status" value="1"/>
</dbReference>
<organism evidence="3 4">
    <name type="scientific">Oceanirhabdus seepicola</name>
    <dbReference type="NCBI Taxonomy" id="2828781"/>
    <lineage>
        <taxon>Bacteria</taxon>
        <taxon>Bacillati</taxon>
        <taxon>Bacillota</taxon>
        <taxon>Clostridia</taxon>
        <taxon>Eubacteriales</taxon>
        <taxon>Clostridiaceae</taxon>
        <taxon>Oceanirhabdus</taxon>
    </lineage>
</organism>
<protein>
    <submittedName>
        <fullName evidence="3">Nucleoside triphosphate pyrophosphohydrolase</fullName>
        <ecNumber evidence="3">3.6.1.9</ecNumber>
    </submittedName>
</protein>
<dbReference type="InterPro" id="IPR000878">
    <property type="entry name" value="4pyrrol_Mease"/>
</dbReference>
<dbReference type="InterPro" id="IPR048011">
    <property type="entry name" value="NTP-PPase_MazG-like_C"/>
</dbReference>
<dbReference type="CDD" id="cd11529">
    <property type="entry name" value="NTP-PPase_MazG_Cterm"/>
    <property type="match status" value="1"/>
</dbReference>
<dbReference type="EC" id="3.6.1.9" evidence="3"/>
<dbReference type="GO" id="GO:0046052">
    <property type="term" value="P:UTP catabolic process"/>
    <property type="evidence" value="ECO:0007669"/>
    <property type="project" value="TreeGrafter"/>
</dbReference>
<proteinExistence type="predicted"/>
<dbReference type="SUPFAM" id="SSF53790">
    <property type="entry name" value="Tetrapyrrole methylase"/>
    <property type="match status" value="1"/>
</dbReference>
<dbReference type="GO" id="GO:0046081">
    <property type="term" value="P:dUTP catabolic process"/>
    <property type="evidence" value="ECO:0007669"/>
    <property type="project" value="TreeGrafter"/>
</dbReference>
<feature type="domain" description="NTP pyrophosphohydrolase MazG-like" evidence="2">
    <location>
        <begin position="390"/>
        <end position="448"/>
    </location>
</feature>